<proteinExistence type="predicted"/>
<dbReference type="PANTHER" id="PTHR15077:SF12">
    <property type="entry name" value="DEATH DOMAIN-CONTAINING PROTEIN"/>
    <property type="match status" value="1"/>
</dbReference>
<feature type="region of interest" description="Disordered" evidence="1">
    <location>
        <begin position="333"/>
        <end position="380"/>
    </location>
</feature>
<dbReference type="Pfam" id="PF00531">
    <property type="entry name" value="Death"/>
    <property type="match status" value="1"/>
</dbReference>
<dbReference type="InterPro" id="IPR016729">
    <property type="entry name" value="FADD"/>
</dbReference>
<dbReference type="InterPro" id="IPR011029">
    <property type="entry name" value="DEATH-like_dom_sf"/>
</dbReference>
<dbReference type="PANTHER" id="PTHR15077">
    <property type="entry name" value="FAS-ASSOCIATING DEATH DOMAIN-CONTAINING PROTEIN FADD"/>
    <property type="match status" value="1"/>
</dbReference>
<feature type="domain" description="Death" evidence="2">
    <location>
        <begin position="914"/>
        <end position="975"/>
    </location>
</feature>
<accession>A0A2B4RDA6</accession>
<feature type="compositionally biased region" description="Basic and acidic residues" evidence="1">
    <location>
        <begin position="171"/>
        <end position="188"/>
    </location>
</feature>
<dbReference type="CDD" id="cd01670">
    <property type="entry name" value="Death"/>
    <property type="match status" value="1"/>
</dbReference>
<feature type="compositionally biased region" description="Polar residues" evidence="1">
    <location>
        <begin position="353"/>
        <end position="366"/>
    </location>
</feature>
<dbReference type="OrthoDB" id="5987002at2759"/>
<evidence type="ECO:0000259" key="2">
    <source>
        <dbReference type="PROSITE" id="PS50017"/>
    </source>
</evidence>
<reference evidence="4" key="1">
    <citation type="journal article" date="2017" name="bioRxiv">
        <title>Comparative analysis of the genomes of Stylophora pistillata and Acropora digitifera provides evidence for extensive differences between species of corals.</title>
        <authorList>
            <person name="Voolstra C.R."/>
            <person name="Li Y."/>
            <person name="Liew Y.J."/>
            <person name="Baumgarten S."/>
            <person name="Zoccola D."/>
            <person name="Flot J.-F."/>
            <person name="Tambutte S."/>
            <person name="Allemand D."/>
            <person name="Aranda M."/>
        </authorList>
    </citation>
    <scope>NUCLEOTIDE SEQUENCE [LARGE SCALE GENOMIC DNA]</scope>
</reference>
<keyword evidence="4" id="KW-1185">Reference proteome</keyword>
<organism evidence="3 4">
    <name type="scientific">Stylophora pistillata</name>
    <name type="common">Smooth cauliflower coral</name>
    <dbReference type="NCBI Taxonomy" id="50429"/>
    <lineage>
        <taxon>Eukaryota</taxon>
        <taxon>Metazoa</taxon>
        <taxon>Cnidaria</taxon>
        <taxon>Anthozoa</taxon>
        <taxon>Hexacorallia</taxon>
        <taxon>Scleractinia</taxon>
        <taxon>Astrocoeniina</taxon>
        <taxon>Pocilloporidae</taxon>
        <taxon>Stylophora</taxon>
    </lineage>
</organism>
<comment type="caution">
    <text evidence="3">The sequence shown here is derived from an EMBL/GenBank/DDBJ whole genome shotgun (WGS) entry which is preliminary data.</text>
</comment>
<feature type="region of interest" description="Disordered" evidence="1">
    <location>
        <begin position="842"/>
        <end position="862"/>
    </location>
</feature>
<dbReference type="PROSITE" id="PS50017">
    <property type="entry name" value="DEATH_DOMAIN"/>
    <property type="match status" value="1"/>
</dbReference>
<evidence type="ECO:0000256" key="1">
    <source>
        <dbReference type="SAM" id="MobiDB-lite"/>
    </source>
</evidence>
<evidence type="ECO:0000313" key="3">
    <source>
        <dbReference type="EMBL" id="PFX15136.1"/>
    </source>
</evidence>
<dbReference type="SMART" id="SM00005">
    <property type="entry name" value="DEATH"/>
    <property type="match status" value="1"/>
</dbReference>
<name>A0A2B4RDA6_STYPI</name>
<evidence type="ECO:0000313" key="4">
    <source>
        <dbReference type="Proteomes" id="UP000225706"/>
    </source>
</evidence>
<dbReference type="EMBL" id="LSMT01000681">
    <property type="protein sequence ID" value="PFX15136.1"/>
    <property type="molecule type" value="Genomic_DNA"/>
</dbReference>
<dbReference type="Gene3D" id="1.10.533.10">
    <property type="entry name" value="Death Domain, Fas"/>
    <property type="match status" value="1"/>
</dbReference>
<gene>
    <name evidence="3" type="ORF">AWC38_SpisGene20653</name>
</gene>
<dbReference type="Proteomes" id="UP000225706">
    <property type="component" value="Unassembled WGS sequence"/>
</dbReference>
<dbReference type="Gene3D" id="2.60.220.30">
    <property type="match status" value="2"/>
</dbReference>
<protein>
    <recommendedName>
        <fullName evidence="2">Death domain-containing protein</fullName>
    </recommendedName>
</protein>
<dbReference type="AlphaFoldDB" id="A0A2B4RDA6"/>
<dbReference type="InterPro" id="IPR000488">
    <property type="entry name" value="Death_dom"/>
</dbReference>
<dbReference type="GO" id="GO:0007165">
    <property type="term" value="P:signal transduction"/>
    <property type="evidence" value="ECO:0007669"/>
    <property type="project" value="InterPro"/>
</dbReference>
<sequence length="979" mass="112043">MLPRPRIKTREDIREKIASTRKKLGIETETSIGKEQKGPVGKEGDVMTKSQHIETLFRMIASDIKDQLRKKLKKMTQLQEGVGNMSLESWPKESTEQTLGKTTELQKEDGVRLHIKFDYLSIPGLQRGKEETTLEEGKSIPEKAHSLKEDVRNLKNFQGRMKDQVAGLSKMTEEPDFRRDEKAYGRPTSRREDTNLKVYVEKIIEYSEFRRMHEGSDVEPGITPVQGVRNFIVDDFFEFEEREFRLGRMRNFWKSSEFDAQSGSLIIVVFCKSLEILDALWDEYRIGFLDIMAREYIETKEIIEELGLKDLGVLTSISGEEYRACREYFLHDPEQSRSSGQTPVSHGAFKPESGSTDITKCGSQVRTDSELDDSQQREEMEIGSSALLESVMESTSNESESCLIDETGALWLLHDIHAAACLTFPQSSVSKSVSFICTLMESTENFPPLVEDETLVSSVLQLSYKDSYGSSFKGDFGEQVSVAISHCATKLRGYEVKIRELINPENNEWRDLETTNVWQASDVPNAQGDSSQLRVPYAQAKVTCCSTYAVICRLRSYTFSTNTLKNCELICTIPEYPDVSVTIPPQSVDFFQLIMKVQEVPQQWYHDSDMVAGPVLHVTCPEFVQLFEPASITLPISLEAHENQFAEISSCDVMVFSDCENEMSEWQEITEELLKPVELVNGVVQFQVAHFSRKWILLKKKRLQKRRFSPRFPGRTALEAGFFACLCKSDNLSSENPQLRFCCYPVHLKDSVKEMTCSKYDVLRYGNGDSIEPLCDGDLINVLPCKGLKARGVTSEDLLMLRFRTKKEFERDVIVRDLCKRAPQVEFLRHDKDKRLCLLSMVPPPQDRGRQQQQDATDVPESSVCKRKSSFVTWATKRLKVNDDGVKEGCPSLEELLDLSQKLDKWKPLGRHLLDMDESTITQIHKDNEELEEKAYQMLRHWKQKKHKKATYQALFSALCRIDREDLAEEFCRAGTSTF</sequence>
<feature type="region of interest" description="Disordered" evidence="1">
    <location>
        <begin position="168"/>
        <end position="188"/>
    </location>
</feature>
<dbReference type="SUPFAM" id="SSF47986">
    <property type="entry name" value="DEATH domain"/>
    <property type="match status" value="1"/>
</dbReference>